<dbReference type="GO" id="GO:0005789">
    <property type="term" value="C:endoplasmic reticulum membrane"/>
    <property type="evidence" value="ECO:0007669"/>
    <property type="project" value="UniProtKB-SubCell"/>
</dbReference>
<dbReference type="InterPro" id="IPR011009">
    <property type="entry name" value="Kinase-like_dom_sf"/>
</dbReference>
<protein>
    <recommendedName>
        <fullName evidence="10">FAM69 N-terminal domain-containing protein</fullName>
    </recommendedName>
</protein>
<comment type="similarity">
    <text evidence="2">Belongs to the DIPK family.</text>
</comment>
<reference evidence="11 12" key="1">
    <citation type="journal article" date="2018" name="Nat. Ecol. Evol.">
        <title>Shark genomes provide insights into elasmobranch evolution and the origin of vertebrates.</title>
        <authorList>
            <person name="Hara Y"/>
            <person name="Yamaguchi K"/>
            <person name="Onimaru K"/>
            <person name="Kadota M"/>
            <person name="Koyanagi M"/>
            <person name="Keeley SD"/>
            <person name="Tatsumi K"/>
            <person name="Tanaka K"/>
            <person name="Motone F"/>
            <person name="Kageyama Y"/>
            <person name="Nozu R"/>
            <person name="Adachi N"/>
            <person name="Nishimura O"/>
            <person name="Nakagawa R"/>
            <person name="Tanegashima C"/>
            <person name="Kiyatake I"/>
            <person name="Matsumoto R"/>
            <person name="Murakumo K"/>
            <person name="Nishida K"/>
            <person name="Terakita A"/>
            <person name="Kuratani S"/>
            <person name="Sato K"/>
            <person name="Hyodo S Kuraku.S."/>
        </authorList>
    </citation>
    <scope>NUCLEOTIDE SEQUENCE [LARGE SCALE GENOMIC DNA]</scope>
</reference>
<keyword evidence="8" id="KW-1015">Disulfide bond</keyword>
<feature type="transmembrane region" description="Helical" evidence="9">
    <location>
        <begin position="21"/>
        <end position="42"/>
    </location>
</feature>
<comment type="caution">
    <text evidence="11">The sequence shown here is derived from an EMBL/GenBank/DDBJ whole genome shotgun (WGS) entry which is preliminary data.</text>
</comment>
<keyword evidence="4" id="KW-0256">Endoplasmic reticulum</keyword>
<evidence type="ECO:0000313" key="12">
    <source>
        <dbReference type="Proteomes" id="UP000288216"/>
    </source>
</evidence>
<organism evidence="11 12">
    <name type="scientific">Scyliorhinus torazame</name>
    <name type="common">Cloudy catshark</name>
    <name type="synonym">Catulus torazame</name>
    <dbReference type="NCBI Taxonomy" id="75743"/>
    <lineage>
        <taxon>Eukaryota</taxon>
        <taxon>Metazoa</taxon>
        <taxon>Chordata</taxon>
        <taxon>Craniata</taxon>
        <taxon>Vertebrata</taxon>
        <taxon>Chondrichthyes</taxon>
        <taxon>Elasmobranchii</taxon>
        <taxon>Galeomorphii</taxon>
        <taxon>Galeoidea</taxon>
        <taxon>Carcharhiniformes</taxon>
        <taxon>Scyliorhinidae</taxon>
        <taxon>Scyliorhinus</taxon>
    </lineage>
</organism>
<dbReference type="AlphaFoldDB" id="A0A401PLQ8"/>
<evidence type="ECO:0000256" key="5">
    <source>
        <dbReference type="ARBA" id="ARBA00022968"/>
    </source>
</evidence>
<feature type="domain" description="FAM69 N-terminal" evidence="10">
    <location>
        <begin position="18"/>
        <end position="168"/>
    </location>
</feature>
<dbReference type="STRING" id="75743.A0A401PLQ8"/>
<dbReference type="PANTHER" id="PTHR21093:SF2">
    <property type="entry name" value="DIVERGENT PROTEIN KINASE DOMAIN 1C"/>
    <property type="match status" value="1"/>
</dbReference>
<dbReference type="SMART" id="SM01299">
    <property type="entry name" value="PIP49_N"/>
    <property type="match status" value="1"/>
</dbReference>
<dbReference type="Proteomes" id="UP000288216">
    <property type="component" value="Unassembled WGS sequence"/>
</dbReference>
<dbReference type="OMA" id="LHYDRGK"/>
<dbReference type="Pfam" id="PF14875">
    <property type="entry name" value="PIP49_N"/>
    <property type="match status" value="1"/>
</dbReference>
<keyword evidence="5" id="KW-0735">Signal-anchor</keyword>
<keyword evidence="6 9" id="KW-1133">Transmembrane helix</keyword>
<dbReference type="Pfam" id="PF12260">
    <property type="entry name" value="PIP49_C"/>
    <property type="match status" value="1"/>
</dbReference>
<gene>
    <name evidence="11" type="ORF">scyTo_0003157</name>
</gene>
<evidence type="ECO:0000259" key="10">
    <source>
        <dbReference type="SMART" id="SM01299"/>
    </source>
</evidence>
<evidence type="ECO:0000256" key="4">
    <source>
        <dbReference type="ARBA" id="ARBA00022824"/>
    </source>
</evidence>
<accession>A0A401PLQ8</accession>
<evidence type="ECO:0000256" key="3">
    <source>
        <dbReference type="ARBA" id="ARBA00022692"/>
    </source>
</evidence>
<keyword evidence="7 9" id="KW-0472">Membrane</keyword>
<name>A0A401PLQ8_SCYTO</name>
<comment type="subcellular location">
    <subcellularLocation>
        <location evidence="1">Endoplasmic reticulum membrane</location>
        <topology evidence="1">Single-pass type II membrane protein</topology>
    </subcellularLocation>
</comment>
<keyword evidence="3 9" id="KW-0812">Transmembrane</keyword>
<keyword evidence="12" id="KW-1185">Reference proteome</keyword>
<dbReference type="EMBL" id="BFAA01000843">
    <property type="protein sequence ID" value="GCB74072.1"/>
    <property type="molecule type" value="Genomic_DNA"/>
</dbReference>
<dbReference type="InterPro" id="IPR029244">
    <property type="entry name" value="FAM69_N"/>
</dbReference>
<evidence type="ECO:0000313" key="11">
    <source>
        <dbReference type="EMBL" id="GCB74072.1"/>
    </source>
</evidence>
<dbReference type="SUPFAM" id="SSF56112">
    <property type="entry name" value="Protein kinase-like (PK-like)"/>
    <property type="match status" value="1"/>
</dbReference>
<dbReference type="PANTHER" id="PTHR21093">
    <property type="entry name" value="DIVERGENT PROTEIN KINASE DOMAIN 1C-RELATED"/>
    <property type="match status" value="1"/>
</dbReference>
<evidence type="ECO:0000256" key="2">
    <source>
        <dbReference type="ARBA" id="ARBA00006338"/>
    </source>
</evidence>
<evidence type="ECO:0000256" key="6">
    <source>
        <dbReference type="ARBA" id="ARBA00022989"/>
    </source>
</evidence>
<sequence length="417" mass="48717">MSVTWSPLTFRQIRPKTVRKSALLCFLVWIACWLLVNTSIFIHRSIFAEYCTDQKSKGILRRLCYDYRQGVLTGDLCEDLCVTQTMVYKRCLYYDKGKKVIQADWNGRPIILKSKLENFLSYESLYLLDERENRPIPDIDILVFTALEIKHSLGLEVKNVTVPQLWTNHLKDRRGSFSRAELASMWSLFQQEEYVFFQLLQDLSKHVLRVVGSCGHFYAVEYLTAGHAWHHSLFSLEELATPSWRGSSRKALWQMTNGIALSFLELARHFENDFSHQLHLCDIKPENFAIRADLTVVAIDVDMAFFEPKMRDILEQNCTGDEDCNFFDCFSRCNIKTKKCRAERTNNNLQVICDKIFRPLFSPRLSEFRVYHPLQSQLNKAVQKCAELSNSGSMDWKTMELTFSELRNLFEACQRDL</sequence>
<evidence type="ECO:0000256" key="9">
    <source>
        <dbReference type="SAM" id="Phobius"/>
    </source>
</evidence>
<dbReference type="OrthoDB" id="8543887at2759"/>
<dbReference type="InterPro" id="IPR022049">
    <property type="entry name" value="FAM69_kinase_dom"/>
</dbReference>
<evidence type="ECO:0000256" key="1">
    <source>
        <dbReference type="ARBA" id="ARBA00004648"/>
    </source>
</evidence>
<evidence type="ECO:0000256" key="8">
    <source>
        <dbReference type="ARBA" id="ARBA00023157"/>
    </source>
</evidence>
<evidence type="ECO:0000256" key="7">
    <source>
        <dbReference type="ARBA" id="ARBA00023136"/>
    </source>
</evidence>
<proteinExistence type="inferred from homology"/>